<dbReference type="EMBL" id="LRPC01000028">
    <property type="protein sequence ID" value="KYG73743.1"/>
    <property type="molecule type" value="Genomic_DNA"/>
</dbReference>
<accession>A0A150X4W7</accession>
<protein>
    <submittedName>
        <fullName evidence="1">Uncharacterized protein</fullName>
    </submittedName>
</protein>
<dbReference type="RefSeq" id="WP_068222519.1">
    <property type="nucleotide sequence ID" value="NZ_CP139724.1"/>
</dbReference>
<keyword evidence="2" id="KW-1185">Reference proteome</keyword>
<sequence>MNHAKKQEIASSFPIRYETGDLNVNISFKEFEVFDSGIFSSTMDEKWNIFVLKDKIHFAHSWTDVCIFQLQFSKNEDSVQLTKFRVNRNQNKHKSHDLKQDTILLKKLLQLYLNREDIYIDPKLNLPLIKNTILEIDPENLCKKSIGSNNVGLTRSIYEVLTDDEQRKYIHVIGWEELKQMISTMDENEPLISLYMENKNQNWAKLTTLIKKVIDF</sequence>
<gene>
    <name evidence="1" type="ORF">AWW68_13760</name>
</gene>
<comment type="caution">
    <text evidence="1">The sequence shown here is derived from an EMBL/GenBank/DDBJ whole genome shotgun (WGS) entry which is preliminary data.</text>
</comment>
<evidence type="ECO:0000313" key="2">
    <source>
        <dbReference type="Proteomes" id="UP000075606"/>
    </source>
</evidence>
<dbReference type="OrthoDB" id="754271at2"/>
<organism evidence="1 2">
    <name type="scientific">Roseivirga spongicola</name>
    <dbReference type="NCBI Taxonomy" id="333140"/>
    <lineage>
        <taxon>Bacteria</taxon>
        <taxon>Pseudomonadati</taxon>
        <taxon>Bacteroidota</taxon>
        <taxon>Cytophagia</taxon>
        <taxon>Cytophagales</taxon>
        <taxon>Roseivirgaceae</taxon>
        <taxon>Roseivirga</taxon>
    </lineage>
</organism>
<proteinExistence type="predicted"/>
<reference evidence="1 2" key="1">
    <citation type="submission" date="2016-01" db="EMBL/GenBank/DDBJ databases">
        <title>Genome sequencing of Roseivirga spongicola UST030701-084.</title>
        <authorList>
            <person name="Selvaratnam C."/>
            <person name="Thevarajoo S."/>
            <person name="Goh K.M."/>
            <person name="Ee R."/>
            <person name="Chan K.-G."/>
            <person name="Chong C.S."/>
        </authorList>
    </citation>
    <scope>NUCLEOTIDE SEQUENCE [LARGE SCALE GENOMIC DNA]</scope>
    <source>
        <strain evidence="1 2">UST030701-084</strain>
    </source>
</reference>
<dbReference type="Proteomes" id="UP000075606">
    <property type="component" value="Unassembled WGS sequence"/>
</dbReference>
<dbReference type="STRING" id="333140.AWW68_13760"/>
<dbReference type="AlphaFoldDB" id="A0A150X4W7"/>
<name>A0A150X4W7_9BACT</name>
<evidence type="ECO:0000313" key="1">
    <source>
        <dbReference type="EMBL" id="KYG73743.1"/>
    </source>
</evidence>